<feature type="transmembrane region" description="Helical" evidence="1">
    <location>
        <begin position="160"/>
        <end position="181"/>
    </location>
</feature>
<dbReference type="CDD" id="cd03498">
    <property type="entry name" value="SQR_TypeB_2_TM"/>
    <property type="match status" value="1"/>
</dbReference>
<dbReference type="Proteomes" id="UP001597460">
    <property type="component" value="Unassembled WGS sequence"/>
</dbReference>
<name>A0ABW5JJ60_9BACT</name>
<dbReference type="SUPFAM" id="SSF81343">
    <property type="entry name" value="Fumarate reductase respiratory complex transmembrane subunits"/>
    <property type="match status" value="1"/>
</dbReference>
<dbReference type="EMBL" id="JBHULI010000024">
    <property type="protein sequence ID" value="MFD2532803.1"/>
    <property type="molecule type" value="Genomic_DNA"/>
</dbReference>
<gene>
    <name evidence="2" type="ORF">ACFSVN_10130</name>
</gene>
<dbReference type="Gene3D" id="1.20.1300.10">
    <property type="entry name" value="Fumarate reductase/succinate dehydrogenase, transmembrane subunit"/>
    <property type="match status" value="1"/>
</dbReference>
<keyword evidence="1" id="KW-1133">Transmembrane helix</keyword>
<feature type="transmembrane region" description="Helical" evidence="1">
    <location>
        <begin position="20"/>
        <end position="39"/>
    </location>
</feature>
<sequence>MPSFIKALNSQVGRKIMTGITGIGLMLFLIGHLAGNLTIFAESDAFNIYTHTLESLGPLLYVIEAGLAFFFLYHAILGISIWRQRKKARPEGYDTYRTKGGPSHQSLASRSMIISGLVILVFLVLHIWHFKFGPTDMTMVDGTEMRDLRALVIAEFTNPLVAFGYIAVLSLAILHLAHGAWSAFTSLGMKHGETSKKVQIGAYIFAIVLMLGFIFIPLYIFLTGGQGSLIAY</sequence>
<keyword evidence="3" id="KW-1185">Reference proteome</keyword>
<proteinExistence type="predicted"/>
<keyword evidence="1" id="KW-0812">Transmembrane</keyword>
<feature type="transmembrane region" description="Helical" evidence="1">
    <location>
        <begin position="202"/>
        <end position="222"/>
    </location>
</feature>
<protein>
    <submittedName>
        <fullName evidence="2">Succinate dehydrogenase cytochrome b subunit</fullName>
    </submittedName>
</protein>
<evidence type="ECO:0000256" key="1">
    <source>
        <dbReference type="SAM" id="Phobius"/>
    </source>
</evidence>
<feature type="transmembrane region" description="Helical" evidence="1">
    <location>
        <begin position="59"/>
        <end position="82"/>
    </location>
</feature>
<feature type="transmembrane region" description="Helical" evidence="1">
    <location>
        <begin position="107"/>
        <end position="128"/>
    </location>
</feature>
<keyword evidence="1" id="KW-0472">Membrane</keyword>
<evidence type="ECO:0000313" key="2">
    <source>
        <dbReference type="EMBL" id="MFD2532803.1"/>
    </source>
</evidence>
<accession>A0ABW5JJ60</accession>
<reference evidence="3" key="1">
    <citation type="journal article" date="2019" name="Int. J. Syst. Evol. Microbiol.">
        <title>The Global Catalogue of Microorganisms (GCM) 10K type strain sequencing project: providing services to taxonomists for standard genome sequencing and annotation.</title>
        <authorList>
            <consortium name="The Broad Institute Genomics Platform"/>
            <consortium name="The Broad Institute Genome Sequencing Center for Infectious Disease"/>
            <person name="Wu L."/>
            <person name="Ma J."/>
        </authorList>
    </citation>
    <scope>NUCLEOTIDE SEQUENCE [LARGE SCALE GENOMIC DNA]</scope>
    <source>
        <strain evidence="3">KCTC 52042</strain>
    </source>
</reference>
<organism evidence="2 3">
    <name type="scientific">Gracilimonas halophila</name>
    <dbReference type="NCBI Taxonomy" id="1834464"/>
    <lineage>
        <taxon>Bacteria</taxon>
        <taxon>Pseudomonadati</taxon>
        <taxon>Balneolota</taxon>
        <taxon>Balneolia</taxon>
        <taxon>Balneolales</taxon>
        <taxon>Balneolaceae</taxon>
        <taxon>Gracilimonas</taxon>
    </lineage>
</organism>
<comment type="caution">
    <text evidence="2">The sequence shown here is derived from an EMBL/GenBank/DDBJ whole genome shotgun (WGS) entry which is preliminary data.</text>
</comment>
<evidence type="ECO:0000313" key="3">
    <source>
        <dbReference type="Proteomes" id="UP001597460"/>
    </source>
</evidence>
<dbReference type="InterPro" id="IPR011138">
    <property type="entry name" value="Cytochrome_b-558"/>
</dbReference>
<dbReference type="RefSeq" id="WP_390301900.1">
    <property type="nucleotide sequence ID" value="NZ_JBHULI010000024.1"/>
</dbReference>
<dbReference type="InterPro" id="IPR034804">
    <property type="entry name" value="SQR/QFR_C/D"/>
</dbReference>
<dbReference type="NCBIfam" id="TIGR02046">
    <property type="entry name" value="sdhC_b558_fam"/>
    <property type="match status" value="1"/>
</dbReference>